<dbReference type="OrthoDB" id="6285609at2759"/>
<dbReference type="InterPro" id="IPR031437">
    <property type="entry name" value="Ig_TMEM132_4th"/>
</dbReference>
<evidence type="ECO:0000256" key="1">
    <source>
        <dbReference type="SAM" id="MobiDB-lite"/>
    </source>
</evidence>
<reference evidence="3" key="1">
    <citation type="submission" date="2019-05" db="EMBL/GenBank/DDBJ databases">
        <title>Annotation for the trematode Fasciolopsis buski.</title>
        <authorList>
            <person name="Choi Y.-J."/>
        </authorList>
    </citation>
    <scope>NUCLEOTIDE SEQUENCE</scope>
    <source>
        <strain evidence="3">HT</strain>
        <tissue evidence="3">Whole worm</tissue>
    </source>
</reference>
<feature type="compositionally biased region" description="Polar residues" evidence="1">
    <location>
        <begin position="1472"/>
        <end position="1482"/>
    </location>
</feature>
<protein>
    <recommendedName>
        <fullName evidence="2">Transmembrane protein family 132 fourth domain-containing protein</fullName>
    </recommendedName>
</protein>
<name>A0A8E0VG48_9TREM</name>
<evidence type="ECO:0000259" key="2">
    <source>
        <dbReference type="Pfam" id="PF16070"/>
    </source>
</evidence>
<feature type="compositionally biased region" description="Polar residues" evidence="1">
    <location>
        <begin position="68"/>
        <end position="79"/>
    </location>
</feature>
<feature type="region of interest" description="Disordered" evidence="1">
    <location>
        <begin position="60"/>
        <end position="91"/>
    </location>
</feature>
<feature type="region of interest" description="Disordered" evidence="1">
    <location>
        <begin position="1292"/>
        <end position="1387"/>
    </location>
</feature>
<keyword evidence="4" id="KW-1185">Reference proteome</keyword>
<dbReference type="Pfam" id="PF16070">
    <property type="entry name" value="Ig_TMEM132_4th"/>
    <property type="match status" value="1"/>
</dbReference>
<dbReference type="InterPro" id="IPR026307">
    <property type="entry name" value="TMEM132"/>
</dbReference>
<feature type="region of interest" description="Disordered" evidence="1">
    <location>
        <begin position="1630"/>
        <end position="1662"/>
    </location>
</feature>
<accession>A0A8E0VG48</accession>
<feature type="region of interest" description="Disordered" evidence="1">
    <location>
        <begin position="567"/>
        <end position="592"/>
    </location>
</feature>
<feature type="compositionally biased region" description="Polar residues" evidence="1">
    <location>
        <begin position="1059"/>
        <end position="1070"/>
    </location>
</feature>
<evidence type="ECO:0000313" key="4">
    <source>
        <dbReference type="Proteomes" id="UP000728185"/>
    </source>
</evidence>
<dbReference type="Proteomes" id="UP000728185">
    <property type="component" value="Unassembled WGS sequence"/>
</dbReference>
<feature type="region of interest" description="Disordered" evidence="1">
    <location>
        <begin position="1054"/>
        <end position="1086"/>
    </location>
</feature>
<sequence>MKREKLDFVFGLKELPWSNIKTDGSIAFPIAAKLGCRCEIPSNSYVEFVRVIWPGGMRSTKHGPMEMETTSDTLNSDENSGTAAAGTSGVGENRSGLNNVWDVFHRTILSPKRNVTEIVARFREDLARTLYATKHAPTNEVYKLLFRVNQPAAGSHGRVAPRIFWSLISLSRRNSPDRTAGGSPIVTRLNIESSELKHLAMVLKTSALVNLAALTGQPTVYPVWVYGLTHDIRLVDVTARATCHSGDDAVIHFASDDCRKLGFSGAELDGSPGLPLVAKLDGRSATATLLVWFPKSPALRLVVDADHGGTRIPGLRVPTVLLKRLRAGPGGIRSGYSVSSWPFSDTGENMNFTTGQGLQTSSQMVYQFARVRVLARFILAGSVLYDKDVFGGKVDQYVDVTDFTAHRLRLEEVDWIEDGTGLVSTRSGDSDSLPASRLFLVGCRSPDSSSEDLNANLNVLINNTQQQSIRAWLLGQRAGRMRVRLAPIDRASLKARMPPGLVKQLKDQKSDLINSAEIDSFGDDSLWAGLVKDEPTLDVTVRDDAGTWPVGISVQIVTEFSMMVSQMPDDENDESSEHSIKQTTSRHPLMGDSSTYTTDHLMPLYSGLYALHFTLHGGKLANSGAVSTEFHDLLRRRASQPNSMAMPQGRPIELHNRSETKPVLRTNQNTGLVSEASGQALPFKLDIINLRPDLFRVREHGLEPESKRNVRSSSNPANSTKFESIMQPEFDSTASNLAGSQPENKIQQAQVWNGPSVWFLPSGISYSDQECKDMELFAIVSEQMCNKCDAGQNDSKLTNLNIGGEVLEVGLNSLDGQTLVPKTRVQAEFLIQRTDSLQAPVEVNSGTPRSPYAPQTNGFVNANDNQPIAIQPIAGSQVHSSSHGYVPLKDAPGYRNLLLDRRKHLFEQLPTKTINGDQLHETSLSDQRGDDKSLPGVAVLDDGMSEGKPTGNSVFSRSDSSRGGSATATEIESGLPTLTDMDENGPIGNGSRSALEMSMYILLGMFALVGLVFAVNCGAVVARYRWERIGRRRSGVPPATDTEGVTEVEHDMSQFGHPESNQKGVGQSGRSIGCASEEKTEQTGQTSLRRYSKLLMPFRNRNKALLLRDTNWVWIGRDKTGGTETSQGGGPTPSPLVDCHRSARSPLLGVSDVLKPNAPGSSASVAYLSASPGDTGGLKNAAERVGARKRNGHNSNTTAVLSVGEADMLLMHSPYHQEAWQDTLRSSSPDRDTMNPFALGRPYTGPSGVLQDQWNLSATSASVERQSRRHTTGVLTQRNYQGQECSIRIISNPIPQSASGPHNGLESADPTSQEPDQAGKPSQPWSGCHKSDSYQISSDSRMAGGVSASASRKQCTPMISWSGDDQQRNGDRVGPGRKSNDWKSGSAQYSSPWMLMKSSHPVPSSLMPPDPHGPFRPQDASHYWEAVMYRSWVRPRSAWKLPQSVSDSTAAKFTHAQANPEASPWNFRPRRSLSSASETTGDFATHDSSHACHMDYIRGANMLKTLRESSEHTFERSAELALRGDIVAPFPPIRTTSRTGGSKTLEADKARRKLSVDPNPRPLSLPQNFQATNELYGAMTEDSLDLGGPSGELGGEQVINQNATQLTGGPDTCPSEESLWWYHPIRRRPRKRRHDPNLHQQQSACQKAAQIHSHRGDQFGQKQVSAHKNDPEECCTLNKAPQNGQQATTEYACPASCDCECGQPVFNPLQSRGIRGKLHQAPGVSRMNQTETQMDTSVAAHTALLHKSNLSDLSWDRDLLALSHDRLVAYFAGMKESNA</sequence>
<dbReference type="PANTHER" id="PTHR13388">
    <property type="entry name" value="DETONATOR, ISOFORM E"/>
    <property type="match status" value="1"/>
</dbReference>
<feature type="region of interest" description="Disordered" evidence="1">
    <location>
        <begin position="1454"/>
        <end position="1487"/>
    </location>
</feature>
<dbReference type="PANTHER" id="PTHR13388:SF11">
    <property type="entry name" value="DETONATOR, ISOFORM E"/>
    <property type="match status" value="1"/>
</dbReference>
<feature type="region of interest" description="Disordered" evidence="1">
    <location>
        <begin position="1531"/>
        <end position="1567"/>
    </location>
</feature>
<dbReference type="EMBL" id="LUCM01009962">
    <property type="protein sequence ID" value="KAA0186091.1"/>
    <property type="molecule type" value="Genomic_DNA"/>
</dbReference>
<proteinExistence type="predicted"/>
<feature type="compositionally biased region" description="Polar residues" evidence="1">
    <location>
        <begin position="1348"/>
        <end position="1359"/>
    </location>
</feature>
<organism evidence="3 4">
    <name type="scientific">Fasciolopsis buskii</name>
    <dbReference type="NCBI Taxonomy" id="27845"/>
    <lineage>
        <taxon>Eukaryota</taxon>
        <taxon>Metazoa</taxon>
        <taxon>Spiralia</taxon>
        <taxon>Lophotrochozoa</taxon>
        <taxon>Platyhelminthes</taxon>
        <taxon>Trematoda</taxon>
        <taxon>Digenea</taxon>
        <taxon>Plagiorchiida</taxon>
        <taxon>Echinostomata</taxon>
        <taxon>Echinostomatoidea</taxon>
        <taxon>Fasciolidae</taxon>
        <taxon>Fasciolopsis</taxon>
    </lineage>
</organism>
<feature type="region of interest" description="Disordered" evidence="1">
    <location>
        <begin position="940"/>
        <end position="969"/>
    </location>
</feature>
<comment type="caution">
    <text evidence="3">The sequence shown here is derived from an EMBL/GenBank/DDBJ whole genome shotgun (WGS) entry which is preliminary data.</text>
</comment>
<feature type="compositionally biased region" description="Polar residues" evidence="1">
    <location>
        <begin position="581"/>
        <end position="592"/>
    </location>
</feature>
<feature type="domain" description="Transmembrane protein family 132 fourth" evidence="2">
    <location>
        <begin position="200"/>
        <end position="295"/>
    </location>
</feature>
<gene>
    <name evidence="3" type="ORF">FBUS_04821</name>
</gene>
<feature type="compositionally biased region" description="Polar residues" evidence="1">
    <location>
        <begin position="950"/>
        <end position="969"/>
    </location>
</feature>
<evidence type="ECO:0000313" key="3">
    <source>
        <dbReference type="EMBL" id="KAA0186091.1"/>
    </source>
</evidence>